<dbReference type="InterPro" id="IPR031107">
    <property type="entry name" value="Small_HSP"/>
</dbReference>
<accession>A0A7C3SK41</accession>
<dbReference type="Gene3D" id="2.60.40.790">
    <property type="match status" value="1"/>
</dbReference>
<dbReference type="CDD" id="cd06464">
    <property type="entry name" value="ACD_sHsps-like"/>
    <property type="match status" value="1"/>
</dbReference>
<name>A0A7C3SK41_9BACT</name>
<comment type="caution">
    <text evidence="4">The sequence shown here is derived from an EMBL/GenBank/DDBJ whole genome shotgun (WGS) entry which is preliminary data.</text>
</comment>
<dbReference type="PANTHER" id="PTHR11527">
    <property type="entry name" value="HEAT-SHOCK PROTEIN 20 FAMILY MEMBER"/>
    <property type="match status" value="1"/>
</dbReference>
<sequence length="258" mass="29445">MGRQGQKGRRVLNPVNQIQIYRTQADHLNRHAGNLSGFPLRVKRPPGPSHRGATLLPFSQFYFLANSPGGRSCPLLQRMLRGIQTLTGGRGFYLALFSNIIMLNKTSLKETRMHRLIQIRILRDYESLEDQMRTWKDIFLGHRQPLSSFRPAADLIETAQGLALRLEVPGVGPEDLSLTLAGQELIIRGQRRPEHPQDTRRFLHHEMSYGPFERSFLLPIPIDPEQIQARCTNGILEVLLPRLAPRRIPVKDISDQID</sequence>
<evidence type="ECO:0000259" key="3">
    <source>
        <dbReference type="PROSITE" id="PS01031"/>
    </source>
</evidence>
<evidence type="ECO:0000256" key="1">
    <source>
        <dbReference type="PROSITE-ProRule" id="PRU00285"/>
    </source>
</evidence>
<proteinExistence type="inferred from homology"/>
<reference evidence="4" key="1">
    <citation type="journal article" date="2020" name="mSystems">
        <title>Genome- and Community-Level Interaction Insights into Carbon Utilization and Element Cycling Functions of Hydrothermarchaeota in Hydrothermal Sediment.</title>
        <authorList>
            <person name="Zhou Z."/>
            <person name="Liu Y."/>
            <person name="Xu W."/>
            <person name="Pan J."/>
            <person name="Luo Z.H."/>
            <person name="Li M."/>
        </authorList>
    </citation>
    <scope>NUCLEOTIDE SEQUENCE [LARGE SCALE GENOMIC DNA]</scope>
    <source>
        <strain evidence="4">SpSt-776</strain>
    </source>
</reference>
<gene>
    <name evidence="4" type="ORF">ENV62_10775</name>
</gene>
<dbReference type="EMBL" id="DTHB01000060">
    <property type="protein sequence ID" value="HGB15703.1"/>
    <property type="molecule type" value="Genomic_DNA"/>
</dbReference>
<dbReference type="InterPro" id="IPR008978">
    <property type="entry name" value="HSP20-like_chaperone"/>
</dbReference>
<protein>
    <submittedName>
        <fullName evidence="4">Hsp20/alpha crystallin family protein</fullName>
    </submittedName>
</protein>
<dbReference type="InterPro" id="IPR002068">
    <property type="entry name" value="A-crystallin/Hsp20_dom"/>
</dbReference>
<feature type="domain" description="SHSP" evidence="3">
    <location>
        <begin position="144"/>
        <end position="258"/>
    </location>
</feature>
<comment type="similarity">
    <text evidence="1 2">Belongs to the small heat shock protein (HSP20) family.</text>
</comment>
<dbReference type="Pfam" id="PF00011">
    <property type="entry name" value="HSP20"/>
    <property type="match status" value="1"/>
</dbReference>
<dbReference type="AlphaFoldDB" id="A0A7C3SK41"/>
<evidence type="ECO:0000256" key="2">
    <source>
        <dbReference type="RuleBase" id="RU003616"/>
    </source>
</evidence>
<evidence type="ECO:0000313" key="4">
    <source>
        <dbReference type="EMBL" id="HGB15703.1"/>
    </source>
</evidence>
<dbReference type="PROSITE" id="PS01031">
    <property type="entry name" value="SHSP"/>
    <property type="match status" value="1"/>
</dbReference>
<dbReference type="SUPFAM" id="SSF49764">
    <property type="entry name" value="HSP20-like chaperones"/>
    <property type="match status" value="1"/>
</dbReference>
<organism evidence="4">
    <name type="scientific">Desulfobacca acetoxidans</name>
    <dbReference type="NCBI Taxonomy" id="60893"/>
    <lineage>
        <taxon>Bacteria</taxon>
        <taxon>Pseudomonadati</taxon>
        <taxon>Thermodesulfobacteriota</taxon>
        <taxon>Desulfobaccia</taxon>
        <taxon>Desulfobaccales</taxon>
        <taxon>Desulfobaccaceae</taxon>
        <taxon>Desulfobacca</taxon>
    </lineage>
</organism>